<name>A0A9Q1KE12_9CARY</name>
<feature type="region of interest" description="Disordered" evidence="1">
    <location>
        <begin position="135"/>
        <end position="160"/>
    </location>
</feature>
<dbReference type="AlphaFoldDB" id="A0A9Q1KE12"/>
<proteinExistence type="predicted"/>
<evidence type="ECO:0000256" key="1">
    <source>
        <dbReference type="SAM" id="MobiDB-lite"/>
    </source>
</evidence>
<accession>A0A9Q1KE12</accession>
<feature type="compositionally biased region" description="Basic and acidic residues" evidence="1">
    <location>
        <begin position="32"/>
        <end position="59"/>
    </location>
</feature>
<reference evidence="2" key="1">
    <citation type="submission" date="2022-04" db="EMBL/GenBank/DDBJ databases">
        <title>Carnegiea gigantea Genome sequencing and assembly v2.</title>
        <authorList>
            <person name="Copetti D."/>
            <person name="Sanderson M.J."/>
            <person name="Burquez A."/>
            <person name="Wojciechowski M.F."/>
        </authorList>
    </citation>
    <scope>NUCLEOTIDE SEQUENCE</scope>
    <source>
        <strain evidence="2">SGP5-SGP5p</strain>
        <tissue evidence="2">Aerial part</tissue>
    </source>
</reference>
<sequence length="160" mass="18095">MRAIARQVSEQVRRAMEVANSARPPPHFDYLPVHEGEPPHRSERISSPRYTERGREVSQLDRSGQPYTEQLGRRAATGPTGRPTQGVVAKSATAFTPYATHSRKYCEFHEQSGHTTTECRELKKALHELADKGQIDRFLKKGPRSSLNPSRAMMSARRRS</sequence>
<evidence type="ECO:0008006" key="4">
    <source>
        <dbReference type="Google" id="ProtNLM"/>
    </source>
</evidence>
<keyword evidence="3" id="KW-1185">Reference proteome</keyword>
<organism evidence="2 3">
    <name type="scientific">Carnegiea gigantea</name>
    <dbReference type="NCBI Taxonomy" id="171969"/>
    <lineage>
        <taxon>Eukaryota</taxon>
        <taxon>Viridiplantae</taxon>
        <taxon>Streptophyta</taxon>
        <taxon>Embryophyta</taxon>
        <taxon>Tracheophyta</taxon>
        <taxon>Spermatophyta</taxon>
        <taxon>Magnoliopsida</taxon>
        <taxon>eudicotyledons</taxon>
        <taxon>Gunneridae</taxon>
        <taxon>Pentapetalae</taxon>
        <taxon>Caryophyllales</taxon>
        <taxon>Cactineae</taxon>
        <taxon>Cactaceae</taxon>
        <taxon>Cactoideae</taxon>
        <taxon>Echinocereeae</taxon>
        <taxon>Carnegiea</taxon>
    </lineage>
</organism>
<gene>
    <name evidence="2" type="ORF">Cgig2_009015</name>
</gene>
<protein>
    <recommendedName>
        <fullName evidence="4">Reverse transcriptase domain-containing protein</fullName>
    </recommendedName>
</protein>
<feature type="region of interest" description="Disordered" evidence="1">
    <location>
        <begin position="17"/>
        <end position="88"/>
    </location>
</feature>
<feature type="compositionally biased region" description="Low complexity" evidence="1">
    <location>
        <begin position="150"/>
        <end position="160"/>
    </location>
</feature>
<evidence type="ECO:0000313" key="2">
    <source>
        <dbReference type="EMBL" id="KAJ8441769.1"/>
    </source>
</evidence>
<dbReference type="OrthoDB" id="1752268at2759"/>
<evidence type="ECO:0000313" key="3">
    <source>
        <dbReference type="Proteomes" id="UP001153076"/>
    </source>
</evidence>
<dbReference type="EMBL" id="JAKOGI010000154">
    <property type="protein sequence ID" value="KAJ8441769.1"/>
    <property type="molecule type" value="Genomic_DNA"/>
</dbReference>
<dbReference type="Proteomes" id="UP001153076">
    <property type="component" value="Unassembled WGS sequence"/>
</dbReference>
<comment type="caution">
    <text evidence="2">The sequence shown here is derived from an EMBL/GenBank/DDBJ whole genome shotgun (WGS) entry which is preliminary data.</text>
</comment>